<name>A0A547Q584_9RHOB</name>
<organism evidence="2 3">
    <name type="scientific">Palleronia caenipelagi</name>
    <dbReference type="NCBI Taxonomy" id="2489174"/>
    <lineage>
        <taxon>Bacteria</taxon>
        <taxon>Pseudomonadati</taxon>
        <taxon>Pseudomonadota</taxon>
        <taxon>Alphaproteobacteria</taxon>
        <taxon>Rhodobacterales</taxon>
        <taxon>Roseobacteraceae</taxon>
        <taxon>Palleronia</taxon>
    </lineage>
</organism>
<gene>
    <name evidence="2" type="primary">tsaB</name>
    <name evidence="2" type="ORF">FEV53_08665</name>
</gene>
<dbReference type="GO" id="GO:0005829">
    <property type="term" value="C:cytosol"/>
    <property type="evidence" value="ECO:0007669"/>
    <property type="project" value="TreeGrafter"/>
</dbReference>
<protein>
    <submittedName>
        <fullName evidence="2">tRNA (Adenosine(37)-N6)-threonylcarbamoyltransferase complex dimerization subunit type 1 TsaB</fullName>
    </submittedName>
</protein>
<dbReference type="EMBL" id="VFSV01000011">
    <property type="protein sequence ID" value="TRD21544.1"/>
    <property type="molecule type" value="Genomic_DNA"/>
</dbReference>
<dbReference type="PANTHER" id="PTHR11735:SF11">
    <property type="entry name" value="TRNA THREONYLCARBAMOYLADENOSINE BIOSYNTHESIS PROTEIN TSAB"/>
    <property type="match status" value="1"/>
</dbReference>
<dbReference type="GO" id="GO:0002949">
    <property type="term" value="P:tRNA threonylcarbamoyladenosine modification"/>
    <property type="evidence" value="ECO:0007669"/>
    <property type="project" value="InterPro"/>
</dbReference>
<evidence type="ECO:0000259" key="1">
    <source>
        <dbReference type="Pfam" id="PF00814"/>
    </source>
</evidence>
<comment type="caution">
    <text evidence="2">The sequence shown here is derived from an EMBL/GenBank/DDBJ whole genome shotgun (WGS) entry which is preliminary data.</text>
</comment>
<keyword evidence="3" id="KW-1185">Reference proteome</keyword>
<accession>A0A547Q584</accession>
<dbReference type="Proteomes" id="UP000318590">
    <property type="component" value="Unassembled WGS sequence"/>
</dbReference>
<dbReference type="Pfam" id="PF00814">
    <property type="entry name" value="TsaD"/>
    <property type="match status" value="1"/>
</dbReference>
<dbReference type="InterPro" id="IPR022496">
    <property type="entry name" value="T6A_TsaB"/>
</dbReference>
<dbReference type="InterPro" id="IPR043129">
    <property type="entry name" value="ATPase_NBD"/>
</dbReference>
<dbReference type="SUPFAM" id="SSF53067">
    <property type="entry name" value="Actin-like ATPase domain"/>
    <property type="match status" value="1"/>
</dbReference>
<feature type="domain" description="Gcp-like" evidence="1">
    <location>
        <begin position="40"/>
        <end position="125"/>
    </location>
</feature>
<evidence type="ECO:0000313" key="3">
    <source>
        <dbReference type="Proteomes" id="UP000318590"/>
    </source>
</evidence>
<evidence type="ECO:0000313" key="2">
    <source>
        <dbReference type="EMBL" id="TRD21544.1"/>
    </source>
</evidence>
<dbReference type="NCBIfam" id="TIGR03725">
    <property type="entry name" value="T6A_YeaZ"/>
    <property type="match status" value="1"/>
</dbReference>
<dbReference type="RefSeq" id="WP_142834423.1">
    <property type="nucleotide sequence ID" value="NZ_VFSV01000011.1"/>
</dbReference>
<sequence>MPEQGPVLAFDTSAAHCAAALVQGDRVLAHRHEEMALGQAERLLPLLAELLDEAGLDWSDLALITTGVGPGNFTGIRISVATARGLALGLGIRSVGVSTLDALREGHEATVLPSIDARGGKLYLGLPSGPELCALDALPDLPWEALCIGHEAERLAELCGGTVAEPALPLAVAIAQIARDGRGEAVSRPRPLYIRAPDAAPAKPAPPVA</sequence>
<proteinExistence type="predicted"/>
<reference evidence="2 3" key="1">
    <citation type="submission" date="2019-06" db="EMBL/GenBank/DDBJ databases">
        <title>Paenimaribius caenipelagi gen. nov., sp. nov., isolated from a tidal flat.</title>
        <authorList>
            <person name="Yoon J.-H."/>
        </authorList>
    </citation>
    <scope>NUCLEOTIDE SEQUENCE [LARGE SCALE GENOMIC DNA]</scope>
    <source>
        <strain evidence="2 3">JBTF-M29</strain>
    </source>
</reference>
<keyword evidence="2" id="KW-0808">Transferase</keyword>
<dbReference type="OrthoDB" id="9809995at2"/>
<dbReference type="PANTHER" id="PTHR11735">
    <property type="entry name" value="TRNA N6-ADENOSINE THREONYLCARBAMOYLTRANSFERASE"/>
    <property type="match status" value="1"/>
</dbReference>
<dbReference type="AlphaFoldDB" id="A0A547Q584"/>
<dbReference type="GO" id="GO:0016740">
    <property type="term" value="F:transferase activity"/>
    <property type="evidence" value="ECO:0007669"/>
    <property type="project" value="UniProtKB-KW"/>
</dbReference>
<dbReference type="InterPro" id="IPR000905">
    <property type="entry name" value="Gcp-like_dom"/>
</dbReference>
<dbReference type="Gene3D" id="3.30.420.40">
    <property type="match status" value="2"/>
</dbReference>